<feature type="region of interest" description="Disordered" evidence="6">
    <location>
        <begin position="1"/>
        <end position="43"/>
    </location>
</feature>
<dbReference type="Proteomes" id="UP001057134">
    <property type="component" value="Chromosome"/>
</dbReference>
<dbReference type="EC" id="3.4.16.-" evidence="9"/>
<evidence type="ECO:0000256" key="2">
    <source>
        <dbReference type="ARBA" id="ARBA00022645"/>
    </source>
</evidence>
<dbReference type="PANTHER" id="PTHR30237">
    <property type="entry name" value="MURAMOYLTETRAPEPTIDE CARBOXYPEPTIDASE"/>
    <property type="match status" value="1"/>
</dbReference>
<evidence type="ECO:0000259" key="8">
    <source>
        <dbReference type="Pfam" id="PF17676"/>
    </source>
</evidence>
<dbReference type="Gene3D" id="3.40.50.10740">
    <property type="entry name" value="Class I glutamine amidotransferase-like"/>
    <property type="match status" value="1"/>
</dbReference>
<gene>
    <name evidence="9" type="primary">ykfA_1</name>
    <name evidence="9" type="ORF">SK3146_04956</name>
</gene>
<proteinExistence type="inferred from homology"/>
<dbReference type="InterPro" id="IPR040449">
    <property type="entry name" value="Peptidase_S66_N"/>
</dbReference>
<organism evidence="9 10">
    <name type="scientific">Paenibacillus konkukensis</name>
    <dbReference type="NCBI Taxonomy" id="2020716"/>
    <lineage>
        <taxon>Bacteria</taxon>
        <taxon>Bacillati</taxon>
        <taxon>Bacillota</taxon>
        <taxon>Bacilli</taxon>
        <taxon>Bacillales</taxon>
        <taxon>Paenibacillaceae</taxon>
        <taxon>Paenibacillus</taxon>
    </lineage>
</organism>
<feature type="domain" description="LD-carboxypeptidase C-terminal" evidence="8">
    <location>
        <begin position="201"/>
        <end position="316"/>
    </location>
</feature>
<reference evidence="9" key="2">
    <citation type="journal article" date="2021" name="J Anim Sci Technol">
        <title>Complete genome sequence of Paenibacillus konkukensis sp. nov. SK3146 as a potential probiotic strain.</title>
        <authorList>
            <person name="Jung H.I."/>
            <person name="Park S."/>
            <person name="Niu K.M."/>
            <person name="Lee S.W."/>
            <person name="Kothari D."/>
            <person name="Yi K.J."/>
            <person name="Kim S.K."/>
        </authorList>
    </citation>
    <scope>NUCLEOTIDE SEQUENCE</scope>
    <source>
        <strain evidence="9">SK3146</strain>
    </source>
</reference>
<sequence length="332" mass="36609">MEDERQASCKCGGRQTKGENGVMKKPVRPGALSPGDTVGITAPASWGDRQRMEESARYLERLGLRVRMGETLVKRHGYLAGTDEERARELNGMFADPEIKAILCARGGYGTGRIADLLDYGLIRANPKVFWGYSDITFLHMAMLRYAELVTFHGPMLIDLEEEEPDPLTLQNYETLLNPSALRYTEEISPLHTLVEGEAAGQLVGGNLSLLVSTLGTPYEVGTKGRLLFIEEIDEEPYRVDRMLNQLRLAGKFSDAEGILICDFNNCEPNKRKQSLTLEQVFGDYIVPAGKPAMAGFKIGHCSPNIAVPIGIEARMSTSDKVLECIEPGVRG</sequence>
<dbReference type="PANTHER" id="PTHR30237:SF2">
    <property type="entry name" value="MUREIN TETRAPEPTIDE CARBOXYPEPTIDASE"/>
    <property type="match status" value="1"/>
</dbReference>
<evidence type="ECO:0000256" key="4">
    <source>
        <dbReference type="ARBA" id="ARBA00022801"/>
    </source>
</evidence>
<evidence type="ECO:0000313" key="10">
    <source>
        <dbReference type="Proteomes" id="UP001057134"/>
    </source>
</evidence>
<keyword evidence="4 9" id="KW-0378">Hydrolase</keyword>
<reference evidence="9" key="1">
    <citation type="submission" date="2018-02" db="EMBL/GenBank/DDBJ databases">
        <authorList>
            <person name="Kim S.-K."/>
            <person name="Jung H.-I."/>
            <person name="Lee S.-W."/>
        </authorList>
    </citation>
    <scope>NUCLEOTIDE SEQUENCE</scope>
    <source>
        <strain evidence="9">SK3146</strain>
    </source>
</reference>
<dbReference type="PIRSF" id="PIRSF028757">
    <property type="entry name" value="LD-carboxypeptidase"/>
    <property type="match status" value="1"/>
</dbReference>
<evidence type="ECO:0000256" key="1">
    <source>
        <dbReference type="ARBA" id="ARBA00010233"/>
    </source>
</evidence>
<evidence type="ECO:0000256" key="3">
    <source>
        <dbReference type="ARBA" id="ARBA00022670"/>
    </source>
</evidence>
<dbReference type="Pfam" id="PF02016">
    <property type="entry name" value="Peptidase_S66"/>
    <property type="match status" value="1"/>
</dbReference>
<dbReference type="Pfam" id="PF17676">
    <property type="entry name" value="Peptidase_S66C"/>
    <property type="match status" value="1"/>
</dbReference>
<dbReference type="InterPro" id="IPR027461">
    <property type="entry name" value="Carboxypeptidase_A_C_sf"/>
</dbReference>
<dbReference type="GO" id="GO:0004180">
    <property type="term" value="F:carboxypeptidase activity"/>
    <property type="evidence" value="ECO:0007669"/>
    <property type="project" value="UniProtKB-KW"/>
</dbReference>
<dbReference type="InterPro" id="IPR003507">
    <property type="entry name" value="S66_fam"/>
</dbReference>
<dbReference type="Gene3D" id="3.50.30.60">
    <property type="entry name" value="LD-carboxypeptidase A C-terminal domain-like"/>
    <property type="match status" value="1"/>
</dbReference>
<evidence type="ECO:0000256" key="6">
    <source>
        <dbReference type="SAM" id="MobiDB-lite"/>
    </source>
</evidence>
<keyword evidence="10" id="KW-1185">Reference proteome</keyword>
<dbReference type="CDD" id="cd07025">
    <property type="entry name" value="Peptidase_S66"/>
    <property type="match status" value="1"/>
</dbReference>
<feature type="domain" description="LD-carboxypeptidase N-terminal" evidence="7">
    <location>
        <begin position="38"/>
        <end position="154"/>
    </location>
</feature>
<dbReference type="EMBL" id="CP027059">
    <property type="protein sequence ID" value="UQZ85667.1"/>
    <property type="molecule type" value="Genomic_DNA"/>
</dbReference>
<dbReference type="InterPro" id="IPR040921">
    <property type="entry name" value="Peptidase_S66C"/>
</dbReference>
<keyword evidence="2 9" id="KW-0121">Carboxypeptidase</keyword>
<name>A0ABY4RUF3_9BACL</name>
<protein>
    <submittedName>
        <fullName evidence="9">Murein peptide carboxypeptidase</fullName>
        <ecNumber evidence="9">3.4.16.-</ecNumber>
    </submittedName>
</protein>
<evidence type="ECO:0000259" key="7">
    <source>
        <dbReference type="Pfam" id="PF02016"/>
    </source>
</evidence>
<keyword evidence="5" id="KW-0720">Serine protease</keyword>
<comment type="similarity">
    <text evidence="1">Belongs to the peptidase S66 family.</text>
</comment>
<keyword evidence="3" id="KW-0645">Protease</keyword>
<evidence type="ECO:0000313" key="9">
    <source>
        <dbReference type="EMBL" id="UQZ85667.1"/>
    </source>
</evidence>
<evidence type="ECO:0000256" key="5">
    <source>
        <dbReference type="ARBA" id="ARBA00022825"/>
    </source>
</evidence>
<dbReference type="SUPFAM" id="SSF52317">
    <property type="entry name" value="Class I glutamine amidotransferase-like"/>
    <property type="match status" value="1"/>
</dbReference>
<dbReference type="SUPFAM" id="SSF141986">
    <property type="entry name" value="LD-carboxypeptidase A C-terminal domain-like"/>
    <property type="match status" value="1"/>
</dbReference>
<dbReference type="InterPro" id="IPR027478">
    <property type="entry name" value="LdcA_N"/>
</dbReference>
<accession>A0ABY4RUF3</accession>
<dbReference type="InterPro" id="IPR029062">
    <property type="entry name" value="Class_I_gatase-like"/>
</dbReference>